<proteinExistence type="predicted"/>
<accession>A0A9N9HKS9</accession>
<feature type="region of interest" description="Disordered" evidence="1">
    <location>
        <begin position="627"/>
        <end position="700"/>
    </location>
</feature>
<feature type="compositionally biased region" description="Basic and acidic residues" evidence="1">
    <location>
        <begin position="176"/>
        <end position="208"/>
    </location>
</feature>
<dbReference type="Proteomes" id="UP000789570">
    <property type="component" value="Unassembled WGS sequence"/>
</dbReference>
<evidence type="ECO:0000313" key="3">
    <source>
        <dbReference type="Proteomes" id="UP000789570"/>
    </source>
</evidence>
<feature type="region of interest" description="Disordered" evidence="1">
    <location>
        <begin position="174"/>
        <end position="209"/>
    </location>
</feature>
<sequence>MLKDSSGDCLQTSERRKMWPNDTLETASKHLNAGRCGLTTVGIRVTVNKIESTMFETIINEYLDITLSKEWSVVGLLEFARPKLSVDTIEEFKEDLHAILRKYSDKCNVHSYAKNKTKKILNNFNTSFSTVEVRKFINDLELHAEMRVNVTSAYTIEVLKDQQQNREIINQLRTNENSKETDQVREKVTRPSEAQDGHLCKRQRRDELQMPEYPTEVADDEPPIEWEFDTPRPSWLEKVVEERRILFSNNDLTARYESSLKPIWWRIVDLSDPKTLDILSETELSDLSAIFSSSLKNWTVLDPATERCLQSLTKLNSDQLRMIGEIVRPKGTYGAILELQEMLKDIKKQTISEPDDLFDDEDTFDNEHDISANEETPLLALEDHLNPDVAYTFDLIRFTCEMIDKGIPQRQNTERDIDMFIKRHIFSCLDDILDSHFGEAVSRASRDRRAEATDAPTNTEGYHFDWMFTKHNLGTNLSWGREFSLCERTGSKIEDKPKILSNTLKVQKTLRDMHQTLIKTISIEGGGMLSKPVLRASFKLLMPGFLSSYFFMRAILIIYVGEGYYSSLNLADFDIPTKYEELEYTIRISRIMIQVKRLLSTTISRFKRMKERAEKEKLTLGRVAVHDRKKEYRSPQKPKKQSSKGTTYSENQQRHGRSSFEDGSGSTRLDVGSDDFLFSQQNMETIPSGPFCKQTQHPVT</sequence>
<reference evidence="2" key="1">
    <citation type="submission" date="2021-06" db="EMBL/GenBank/DDBJ databases">
        <authorList>
            <person name="Kallberg Y."/>
            <person name="Tangrot J."/>
            <person name="Rosling A."/>
        </authorList>
    </citation>
    <scope>NUCLEOTIDE SEQUENCE</scope>
    <source>
        <strain evidence="2">UK204</strain>
    </source>
</reference>
<name>A0A9N9HKS9_9GLOM</name>
<dbReference type="AlphaFoldDB" id="A0A9N9HKS9"/>
<organism evidence="2 3">
    <name type="scientific">Funneliformis caledonium</name>
    <dbReference type="NCBI Taxonomy" id="1117310"/>
    <lineage>
        <taxon>Eukaryota</taxon>
        <taxon>Fungi</taxon>
        <taxon>Fungi incertae sedis</taxon>
        <taxon>Mucoromycota</taxon>
        <taxon>Glomeromycotina</taxon>
        <taxon>Glomeromycetes</taxon>
        <taxon>Glomerales</taxon>
        <taxon>Glomeraceae</taxon>
        <taxon>Funneliformis</taxon>
    </lineage>
</organism>
<gene>
    <name evidence="2" type="ORF">FCALED_LOCUS13025</name>
</gene>
<protein>
    <submittedName>
        <fullName evidence="2">2421_t:CDS:1</fullName>
    </submittedName>
</protein>
<keyword evidence="3" id="KW-1185">Reference proteome</keyword>
<dbReference type="EMBL" id="CAJVPQ010007038">
    <property type="protein sequence ID" value="CAG8692257.1"/>
    <property type="molecule type" value="Genomic_DNA"/>
</dbReference>
<dbReference type="OrthoDB" id="2443690at2759"/>
<evidence type="ECO:0000256" key="1">
    <source>
        <dbReference type="SAM" id="MobiDB-lite"/>
    </source>
</evidence>
<comment type="caution">
    <text evidence="2">The sequence shown here is derived from an EMBL/GenBank/DDBJ whole genome shotgun (WGS) entry which is preliminary data.</text>
</comment>
<evidence type="ECO:0000313" key="2">
    <source>
        <dbReference type="EMBL" id="CAG8692257.1"/>
    </source>
</evidence>